<keyword evidence="6" id="KW-0326">Glycosidase</keyword>
<evidence type="ECO:0000256" key="5">
    <source>
        <dbReference type="ARBA" id="ARBA00022801"/>
    </source>
</evidence>
<feature type="domain" description="Cell wall protein YJL171C/Tos1 N-terminal" evidence="11">
    <location>
        <begin position="37"/>
        <end position="98"/>
    </location>
</feature>
<dbReference type="EMBL" id="FM992690">
    <property type="protein sequence ID" value="CAX42677.1"/>
    <property type="molecule type" value="Genomic_DNA"/>
</dbReference>
<dbReference type="GO" id="GO:0009277">
    <property type="term" value="C:fungal-type cell wall"/>
    <property type="evidence" value="ECO:0007669"/>
    <property type="project" value="TreeGrafter"/>
</dbReference>
<evidence type="ECO:0000256" key="8">
    <source>
        <dbReference type="SAM" id="MobiDB-lite"/>
    </source>
</evidence>
<dbReference type="AlphaFoldDB" id="B9WDC5"/>
<dbReference type="GeneID" id="8047034"/>
<comment type="catalytic activity">
    <reaction evidence="1">
        <text>Hydrolysis of (1-&gt;3)-beta-D-glucosidic linkages in (1-&gt;3)-beta-D-glucans.</text>
        <dbReference type="EC" id="3.2.1.39"/>
    </reaction>
</comment>
<dbReference type="KEGG" id="cdu:CD36_81470"/>
<feature type="region of interest" description="Disordered" evidence="8">
    <location>
        <begin position="197"/>
        <end position="227"/>
    </location>
</feature>
<feature type="signal peptide" evidence="9">
    <location>
        <begin position="1"/>
        <end position="21"/>
    </location>
</feature>
<gene>
    <name evidence="12" type="ordered locus">Cd36_81470</name>
    <name evidence="13" type="ORF">CD36_81470</name>
</gene>
<protein>
    <recommendedName>
        <fullName evidence="3">glucan endo-1,3-beta-D-glucosidase</fullName>
        <ecNumber evidence="3">3.2.1.39</ecNumber>
    </recommendedName>
</protein>
<feature type="chain" id="PRO_5002894078" description="glucan endo-1,3-beta-D-glucosidase" evidence="9">
    <location>
        <begin position="22"/>
        <end position="463"/>
    </location>
</feature>
<feature type="compositionally biased region" description="Low complexity" evidence="8">
    <location>
        <begin position="157"/>
        <end position="172"/>
    </location>
</feature>
<dbReference type="CGD" id="CAL0000166751">
    <property type="gene designation" value="Cd36_81470"/>
</dbReference>
<name>B9WDC5_CANDC</name>
<feature type="region of interest" description="Disordered" evidence="8">
    <location>
        <begin position="385"/>
        <end position="408"/>
    </location>
</feature>
<feature type="compositionally biased region" description="Low complexity" evidence="8">
    <location>
        <begin position="199"/>
        <end position="219"/>
    </location>
</feature>
<dbReference type="GO" id="GO:0071555">
    <property type="term" value="P:cell wall organization"/>
    <property type="evidence" value="ECO:0007669"/>
    <property type="project" value="UniProtKB-KW"/>
</dbReference>
<dbReference type="Pfam" id="PF10290">
    <property type="entry name" value="YJL171C_Tos1_N"/>
    <property type="match status" value="1"/>
</dbReference>
<evidence type="ECO:0000256" key="2">
    <source>
        <dbReference type="ARBA" id="ARBA00006055"/>
    </source>
</evidence>
<keyword evidence="7" id="KW-0961">Cell wall biogenesis/degradation</keyword>
<dbReference type="PANTHER" id="PTHR31737">
    <property type="entry name" value="PROTEIN TOS1"/>
    <property type="match status" value="1"/>
</dbReference>
<evidence type="ECO:0000256" key="9">
    <source>
        <dbReference type="SAM" id="SignalP"/>
    </source>
</evidence>
<dbReference type="InterPro" id="IPR018807">
    <property type="entry name" value="YJL171C/Tos1_N"/>
</dbReference>
<evidence type="ECO:0000256" key="6">
    <source>
        <dbReference type="ARBA" id="ARBA00023295"/>
    </source>
</evidence>
<evidence type="ECO:0000313" key="14">
    <source>
        <dbReference type="Proteomes" id="UP000002605"/>
    </source>
</evidence>
<dbReference type="Pfam" id="PF10287">
    <property type="entry name" value="YJL171C_Tos1_C"/>
    <property type="match status" value="1"/>
</dbReference>
<proteinExistence type="inferred from homology"/>
<dbReference type="HOGENOM" id="CLU_030276_0_0_1"/>
<feature type="region of interest" description="Disordered" evidence="8">
    <location>
        <begin position="155"/>
        <end position="184"/>
    </location>
</feature>
<evidence type="ECO:0000313" key="12">
    <source>
        <dbReference type="CGD" id="CAL0000166751"/>
    </source>
</evidence>
<dbReference type="EC" id="3.2.1.39" evidence="3"/>
<dbReference type="eggNOG" id="ENOG502QSI7">
    <property type="taxonomic scope" value="Eukaryota"/>
</dbReference>
<dbReference type="OrthoDB" id="118256at2759"/>
<dbReference type="RefSeq" id="XP_002419092.1">
    <property type="nucleotide sequence ID" value="XM_002419047.1"/>
</dbReference>
<sequence>MKFSSTTLLAVLASLSATVNAGCSFEGGNYYCSETKKVVYKGIGFSGSYQDVTNMDENTGKCTQKSYSFSGNLSPLDEELSVHFRGPLKLLEFGVYYPSSNGNSKRQVDEQDCNTKHVHHKHKRATEVVQVTQTVFVDGNGNTVTSQALQTSTIETNSAASSPAANNDANSGSGSGSGSGYGSVSALDGEGKAYRTDISTKSAPTSTSAQPSSSETASADGAWTRDSHYTPGSTDNCVFLNYHGGSGSGVWSANFGNSLSYANSDNSGGSSTPVALGETTIKSGEEFIIFSGSKCGSSSDCGYYRDGTVAYHGFKGTSKIFVFEFEMPSDTNGNGYNQDMPAVWLLNAKIPRTLQYGEATCSCWKTGCGELDLFEVLSSGSSKMISHLHDGQGSSQNSNNGGGGSQDYFARPTSGSFKGAVIFNGDEIHIVQVDSNTDFGSSLDEDTVNSWLSESGSVATIGY</sequence>
<evidence type="ECO:0000256" key="7">
    <source>
        <dbReference type="ARBA" id="ARBA00023316"/>
    </source>
</evidence>
<keyword evidence="4 9" id="KW-0732">Signal</keyword>
<evidence type="ECO:0000256" key="3">
    <source>
        <dbReference type="ARBA" id="ARBA00012780"/>
    </source>
</evidence>
<evidence type="ECO:0000313" key="13">
    <source>
        <dbReference type="EMBL" id="CAX42677.1"/>
    </source>
</evidence>
<dbReference type="Proteomes" id="UP000002605">
    <property type="component" value="Chromosome 3"/>
</dbReference>
<evidence type="ECO:0000259" key="10">
    <source>
        <dbReference type="Pfam" id="PF10287"/>
    </source>
</evidence>
<comment type="similarity">
    <text evidence="2">Belongs to the PGA52 family.</text>
</comment>
<dbReference type="Gene3D" id="2.60.120.200">
    <property type="match status" value="1"/>
</dbReference>
<accession>B9WDC5</accession>
<keyword evidence="5" id="KW-0378">Hydrolase</keyword>
<keyword evidence="14" id="KW-1185">Reference proteome</keyword>
<dbReference type="GO" id="GO:0042973">
    <property type="term" value="F:glucan endo-1,3-beta-D-glucosidase activity"/>
    <property type="evidence" value="ECO:0007669"/>
    <property type="project" value="UniProtKB-EC"/>
</dbReference>
<evidence type="ECO:0000259" key="11">
    <source>
        <dbReference type="Pfam" id="PF10290"/>
    </source>
</evidence>
<evidence type="ECO:0000256" key="4">
    <source>
        <dbReference type="ARBA" id="ARBA00022729"/>
    </source>
</evidence>
<reference evidence="13 14" key="1">
    <citation type="journal article" date="2009" name="Genome Res.">
        <title>Comparative genomics of the fungal pathogens Candida dubliniensis and Candida albicans.</title>
        <authorList>
            <person name="Jackson A.P."/>
            <person name="Gamble J.A."/>
            <person name="Yeomans T."/>
            <person name="Moran G.P."/>
            <person name="Saunders D."/>
            <person name="Harris D."/>
            <person name="Aslett M."/>
            <person name="Barrell J.F."/>
            <person name="Butler G."/>
            <person name="Citiulo F."/>
            <person name="Coleman D.C."/>
            <person name="de Groot P.W.J."/>
            <person name="Goodwin T.J."/>
            <person name="Quail M.A."/>
            <person name="McQuillan J."/>
            <person name="Munro C.A."/>
            <person name="Pain A."/>
            <person name="Poulter R.T."/>
            <person name="Rajandream M.A."/>
            <person name="Renauld H."/>
            <person name="Spiering M.J."/>
            <person name="Tivey A."/>
            <person name="Gow N.A.R."/>
            <person name="Barrell B."/>
            <person name="Sullivan D.J."/>
            <person name="Berriman M."/>
        </authorList>
    </citation>
    <scope>NUCLEOTIDE SEQUENCE [LARGE SCALE GENOMIC DNA]</scope>
    <source>
        <strain evidence="14">CD36 / ATCC MYA-646 / CBS 7987 / NCPF 3949 / NRRL Y-17841</strain>
    </source>
</reference>
<organism evidence="13 14">
    <name type="scientific">Candida dubliniensis (strain CD36 / ATCC MYA-646 / CBS 7987 / NCPF 3949 / NRRL Y-17841)</name>
    <name type="common">Yeast</name>
    <dbReference type="NCBI Taxonomy" id="573826"/>
    <lineage>
        <taxon>Eukaryota</taxon>
        <taxon>Fungi</taxon>
        <taxon>Dikarya</taxon>
        <taxon>Ascomycota</taxon>
        <taxon>Saccharomycotina</taxon>
        <taxon>Pichiomycetes</taxon>
        <taxon>Debaryomycetaceae</taxon>
        <taxon>Candida/Lodderomyces clade</taxon>
        <taxon>Candida</taxon>
    </lineage>
</organism>
<evidence type="ECO:0000256" key="1">
    <source>
        <dbReference type="ARBA" id="ARBA00000382"/>
    </source>
</evidence>
<feature type="domain" description="Cell wall protein YJL171C/Tos1 C-terminal" evidence="10">
    <location>
        <begin position="221"/>
        <end position="451"/>
    </location>
</feature>
<dbReference type="InterPro" id="IPR018805">
    <property type="entry name" value="YJL171C/Tos1_C"/>
</dbReference>
<dbReference type="PANTHER" id="PTHR31737:SF2">
    <property type="entry name" value="PROTEIN TOS1"/>
    <property type="match status" value="1"/>
</dbReference>